<dbReference type="SMART" id="SM00387">
    <property type="entry name" value="HATPase_c"/>
    <property type="match status" value="1"/>
</dbReference>
<keyword evidence="6" id="KW-1185">Reference proteome</keyword>
<dbReference type="InterPro" id="IPR005467">
    <property type="entry name" value="His_kinase_dom"/>
</dbReference>
<dbReference type="SUPFAM" id="SSF52172">
    <property type="entry name" value="CheY-like"/>
    <property type="match status" value="1"/>
</dbReference>
<evidence type="ECO:0000313" key="6">
    <source>
        <dbReference type="Proteomes" id="UP000738325"/>
    </source>
</evidence>
<dbReference type="InterPro" id="IPR003594">
    <property type="entry name" value="HATPase_dom"/>
</dbReference>
<feature type="domain" description="Histidine kinase" evidence="3">
    <location>
        <begin position="1"/>
        <end position="87"/>
    </location>
</feature>
<proteinExistence type="predicted"/>
<gene>
    <name evidence="5" type="ORF">BGZ99_003345</name>
</gene>
<reference evidence="5" key="1">
    <citation type="journal article" date="2020" name="Fungal Divers.">
        <title>Resolving the Mortierellaceae phylogeny through synthesis of multi-gene phylogenetics and phylogenomics.</title>
        <authorList>
            <person name="Vandepol N."/>
            <person name="Liber J."/>
            <person name="Desiro A."/>
            <person name="Na H."/>
            <person name="Kennedy M."/>
            <person name="Barry K."/>
            <person name="Grigoriev I.V."/>
            <person name="Miller A.N."/>
            <person name="O'Donnell K."/>
            <person name="Stajich J.E."/>
            <person name="Bonito G."/>
        </authorList>
    </citation>
    <scope>NUCLEOTIDE SEQUENCE</scope>
    <source>
        <strain evidence="5">REB-010B</strain>
    </source>
</reference>
<dbReference type="SUPFAM" id="SSF55874">
    <property type="entry name" value="ATPase domain of HSP90 chaperone/DNA topoisomerase II/histidine kinase"/>
    <property type="match status" value="1"/>
</dbReference>
<dbReference type="PRINTS" id="PR00344">
    <property type="entry name" value="BCTRLSENSOR"/>
</dbReference>
<comment type="caution">
    <text evidence="2">Lacks conserved residue(s) required for the propagation of feature annotation.</text>
</comment>
<dbReference type="PANTHER" id="PTHR43547">
    <property type="entry name" value="TWO-COMPONENT HISTIDINE KINASE"/>
    <property type="match status" value="1"/>
</dbReference>
<dbReference type="OrthoDB" id="5378913at2759"/>
<dbReference type="Proteomes" id="UP000738325">
    <property type="component" value="Unassembled WGS sequence"/>
</dbReference>
<dbReference type="InterPro" id="IPR004358">
    <property type="entry name" value="Sig_transdc_His_kin-like_C"/>
</dbReference>
<evidence type="ECO:0000256" key="2">
    <source>
        <dbReference type="PROSITE-ProRule" id="PRU00169"/>
    </source>
</evidence>
<dbReference type="EMBL" id="JAAAIP010002111">
    <property type="protein sequence ID" value="KAG0301737.1"/>
    <property type="molecule type" value="Genomic_DNA"/>
</dbReference>
<dbReference type="InterPro" id="IPR001789">
    <property type="entry name" value="Sig_transdc_resp-reg_receiver"/>
</dbReference>
<dbReference type="PROSITE" id="PS50109">
    <property type="entry name" value="HIS_KIN"/>
    <property type="match status" value="1"/>
</dbReference>
<evidence type="ECO:0000256" key="1">
    <source>
        <dbReference type="ARBA" id="ARBA00022553"/>
    </source>
</evidence>
<organism evidence="5 6">
    <name type="scientific">Dissophora globulifera</name>
    <dbReference type="NCBI Taxonomy" id="979702"/>
    <lineage>
        <taxon>Eukaryota</taxon>
        <taxon>Fungi</taxon>
        <taxon>Fungi incertae sedis</taxon>
        <taxon>Mucoromycota</taxon>
        <taxon>Mortierellomycotina</taxon>
        <taxon>Mortierellomycetes</taxon>
        <taxon>Mortierellales</taxon>
        <taxon>Mortierellaceae</taxon>
        <taxon>Dissophora</taxon>
    </lineage>
</organism>
<feature type="non-terminal residue" evidence="5">
    <location>
        <position position="1"/>
    </location>
</feature>
<dbReference type="PROSITE" id="PS50110">
    <property type="entry name" value="RESPONSE_REGULATORY"/>
    <property type="match status" value="1"/>
</dbReference>
<dbReference type="Gene3D" id="3.40.50.2300">
    <property type="match status" value="1"/>
</dbReference>
<dbReference type="Gene3D" id="3.30.565.10">
    <property type="entry name" value="Histidine kinase-like ATPase, C-terminal domain"/>
    <property type="match status" value="1"/>
</dbReference>
<feature type="domain" description="Response regulatory" evidence="4">
    <location>
        <begin position="301"/>
        <end position="353"/>
    </location>
</feature>
<comment type="caution">
    <text evidence="5">The sequence shown here is derived from an EMBL/GenBank/DDBJ whole genome shotgun (WGS) entry which is preliminary data.</text>
</comment>
<dbReference type="InterPro" id="IPR036890">
    <property type="entry name" value="HATPase_C_sf"/>
</dbReference>
<evidence type="ECO:0000313" key="5">
    <source>
        <dbReference type="EMBL" id="KAG0301737.1"/>
    </source>
</evidence>
<sequence length="353" mass="39252">QDKNGRDGVAIDVKDTGVGIAPEDLHTLFARFNRIENKENKQSRSHEGTGIGLSLVKELAEMHGGAVSVTSEVDKGSCFHVWIPAGRNHLPDTQDKLGDSKEEHLKPQQIEATNNKTDASIYVEEASHWIAHKSIPGSTLNVLGTDSTEEEKPEDEGEDDALHLSVDYLHEQTESLEMNLEYEVSNLDEDENELIKILIDPPATGDLLMGENALAKIVGTHSRQSSSTSASHSFKTLLANTPSRSFKDHEMSSTVAQVDAAFDTSINYDGKYSPQSRKIALARETAQDQQILPETRSRKGFIIVVDDNHDMRSYLREILRKDFQVRCGVDGLDAIRLIRERLQQGKRIDLILS</sequence>
<feature type="non-terminal residue" evidence="5">
    <location>
        <position position="353"/>
    </location>
</feature>
<name>A0A9P6QUB8_9FUNG</name>
<dbReference type="Pfam" id="PF02518">
    <property type="entry name" value="HATPase_c"/>
    <property type="match status" value="1"/>
</dbReference>
<evidence type="ECO:0000259" key="4">
    <source>
        <dbReference type="PROSITE" id="PS50110"/>
    </source>
</evidence>
<dbReference type="InterPro" id="IPR011006">
    <property type="entry name" value="CheY-like_superfamily"/>
</dbReference>
<dbReference type="PANTHER" id="PTHR43547:SF2">
    <property type="entry name" value="HYBRID SIGNAL TRANSDUCTION HISTIDINE KINASE C"/>
    <property type="match status" value="1"/>
</dbReference>
<dbReference type="GO" id="GO:0000155">
    <property type="term" value="F:phosphorelay sensor kinase activity"/>
    <property type="evidence" value="ECO:0007669"/>
    <property type="project" value="TreeGrafter"/>
</dbReference>
<accession>A0A9P6QUB8</accession>
<evidence type="ECO:0000259" key="3">
    <source>
        <dbReference type="PROSITE" id="PS50109"/>
    </source>
</evidence>
<protein>
    <submittedName>
        <fullName evidence="5">Uncharacterized protein</fullName>
    </submittedName>
</protein>
<dbReference type="AlphaFoldDB" id="A0A9P6QUB8"/>
<keyword evidence="1" id="KW-0597">Phosphoprotein</keyword>